<gene>
    <name evidence="1" type="ORF">M9H77_29494</name>
</gene>
<organism evidence="1 2">
    <name type="scientific">Catharanthus roseus</name>
    <name type="common">Madagascar periwinkle</name>
    <name type="synonym">Vinca rosea</name>
    <dbReference type="NCBI Taxonomy" id="4058"/>
    <lineage>
        <taxon>Eukaryota</taxon>
        <taxon>Viridiplantae</taxon>
        <taxon>Streptophyta</taxon>
        <taxon>Embryophyta</taxon>
        <taxon>Tracheophyta</taxon>
        <taxon>Spermatophyta</taxon>
        <taxon>Magnoliopsida</taxon>
        <taxon>eudicotyledons</taxon>
        <taxon>Gunneridae</taxon>
        <taxon>Pentapetalae</taxon>
        <taxon>asterids</taxon>
        <taxon>lamiids</taxon>
        <taxon>Gentianales</taxon>
        <taxon>Apocynaceae</taxon>
        <taxon>Rauvolfioideae</taxon>
        <taxon>Vinceae</taxon>
        <taxon>Catharanthinae</taxon>
        <taxon>Catharanthus</taxon>
    </lineage>
</organism>
<accession>A0ACB9ZX71</accession>
<sequence length="115" mass="12683">MEASKKLGRTKEANVNNPQQSEMAIKGAPRDIMDEHMAEIMSCSNHLLNGVYVNVELWPCEALTAVGGETPYPQGILHSRAQTYLHVPSTRSASGEHRVSFEVHSVPRPVMGDTR</sequence>
<name>A0ACB9ZX71_CATRO</name>
<comment type="caution">
    <text evidence="1">The sequence shown here is derived from an EMBL/GenBank/DDBJ whole genome shotgun (WGS) entry which is preliminary data.</text>
</comment>
<protein>
    <submittedName>
        <fullName evidence="1">Uncharacterized protein</fullName>
    </submittedName>
</protein>
<evidence type="ECO:0000313" key="1">
    <source>
        <dbReference type="EMBL" id="KAI5652307.1"/>
    </source>
</evidence>
<dbReference type="EMBL" id="CM044707">
    <property type="protein sequence ID" value="KAI5652307.1"/>
    <property type="molecule type" value="Genomic_DNA"/>
</dbReference>
<reference evidence="2" key="1">
    <citation type="journal article" date="2023" name="Nat. Plants">
        <title>Single-cell RNA sequencing provides a high-resolution roadmap for understanding the multicellular compartmentation of specialized metabolism.</title>
        <authorList>
            <person name="Sun S."/>
            <person name="Shen X."/>
            <person name="Li Y."/>
            <person name="Li Y."/>
            <person name="Wang S."/>
            <person name="Li R."/>
            <person name="Zhang H."/>
            <person name="Shen G."/>
            <person name="Guo B."/>
            <person name="Wei J."/>
            <person name="Xu J."/>
            <person name="St-Pierre B."/>
            <person name="Chen S."/>
            <person name="Sun C."/>
        </authorList>
    </citation>
    <scope>NUCLEOTIDE SEQUENCE [LARGE SCALE GENOMIC DNA]</scope>
</reference>
<proteinExistence type="predicted"/>
<keyword evidence="2" id="KW-1185">Reference proteome</keyword>
<evidence type="ECO:0000313" key="2">
    <source>
        <dbReference type="Proteomes" id="UP001060085"/>
    </source>
</evidence>
<dbReference type="Proteomes" id="UP001060085">
    <property type="component" value="Linkage Group LG07"/>
</dbReference>